<dbReference type="InterPro" id="IPR033704">
    <property type="entry name" value="dUTPase_trimeric"/>
</dbReference>
<protein>
    <submittedName>
        <fullName evidence="4">dCTP deaminase</fullName>
    </submittedName>
</protein>
<proteinExistence type="predicted"/>
<organism evidence="4 5">
    <name type="scientific">Blastochloris tepida</name>
    <dbReference type="NCBI Taxonomy" id="2233851"/>
    <lineage>
        <taxon>Bacteria</taxon>
        <taxon>Pseudomonadati</taxon>
        <taxon>Pseudomonadota</taxon>
        <taxon>Alphaproteobacteria</taxon>
        <taxon>Hyphomicrobiales</taxon>
        <taxon>Blastochloridaceae</taxon>
        <taxon>Blastochloris</taxon>
    </lineage>
</organism>
<dbReference type="Gene3D" id="2.70.40.10">
    <property type="match status" value="1"/>
</dbReference>
<evidence type="ECO:0000313" key="5">
    <source>
        <dbReference type="Proteomes" id="UP000266934"/>
    </source>
</evidence>
<dbReference type="InterPro" id="IPR011962">
    <property type="entry name" value="dCTP_deaminase"/>
</dbReference>
<dbReference type="GO" id="GO:0006229">
    <property type="term" value="P:dUTP biosynthetic process"/>
    <property type="evidence" value="ECO:0007669"/>
    <property type="project" value="InterPro"/>
</dbReference>
<accession>A0A348FZB7</accession>
<dbReference type="Pfam" id="PF22769">
    <property type="entry name" value="DCD"/>
    <property type="match status" value="1"/>
</dbReference>
<dbReference type="PANTHER" id="PTHR42680">
    <property type="entry name" value="DCTP DEAMINASE"/>
    <property type="match status" value="1"/>
</dbReference>
<dbReference type="EMBL" id="AP018907">
    <property type="protein sequence ID" value="BBF92650.1"/>
    <property type="molecule type" value="Genomic_DNA"/>
</dbReference>
<keyword evidence="2" id="KW-0546">Nucleotide metabolism</keyword>
<dbReference type="PANTHER" id="PTHR42680:SF3">
    <property type="entry name" value="DCTP DEAMINASE"/>
    <property type="match status" value="1"/>
</dbReference>
<dbReference type="InterPro" id="IPR036157">
    <property type="entry name" value="dUTPase-like_sf"/>
</dbReference>
<dbReference type="AlphaFoldDB" id="A0A348FZB7"/>
<feature type="region of interest" description="Disordered" evidence="3">
    <location>
        <begin position="131"/>
        <end position="165"/>
    </location>
</feature>
<evidence type="ECO:0000256" key="2">
    <source>
        <dbReference type="ARBA" id="ARBA00023080"/>
    </source>
</evidence>
<sequence length="165" mass="18215">MILAAQDIRERGIITPFHERTRCDGMTFGLGPAGYDVRLCNGVTLAHDSPVVLGATFEYFKMPADVLAYVKDKSTWARRGLFVQNTVIEPGWRGFLTLELTYHGRDMLHVPAGTPIAQIIFHLLTRPTDSPYSGKYQDQKPGPQPAILETDDGVKIEHAPGGPNP</sequence>
<keyword evidence="1" id="KW-0378">Hydrolase</keyword>
<dbReference type="KEGG" id="blag:BLTE_13350"/>
<dbReference type="RefSeq" id="WP_126398685.1">
    <property type="nucleotide sequence ID" value="NZ_AP018907.1"/>
</dbReference>
<dbReference type="OrthoDB" id="9780956at2"/>
<evidence type="ECO:0000256" key="1">
    <source>
        <dbReference type="ARBA" id="ARBA00022801"/>
    </source>
</evidence>
<reference evidence="4 5" key="1">
    <citation type="submission" date="2018-08" db="EMBL/GenBank/DDBJ databases">
        <title>Complete genome sequencing of Blastochloris tepida GI.</title>
        <authorList>
            <person name="Tsukatani Y."/>
            <person name="Mori H."/>
        </authorList>
    </citation>
    <scope>NUCLEOTIDE SEQUENCE [LARGE SCALE GENOMIC DNA]</scope>
    <source>
        <strain evidence="4 5">GI</strain>
    </source>
</reference>
<dbReference type="SUPFAM" id="SSF51283">
    <property type="entry name" value="dUTPase-like"/>
    <property type="match status" value="1"/>
</dbReference>
<name>A0A348FZB7_9HYPH</name>
<gene>
    <name evidence="4" type="primary">dcd</name>
    <name evidence="4" type="ORF">BLTE_13350</name>
</gene>
<keyword evidence="5" id="KW-1185">Reference proteome</keyword>
<dbReference type="GO" id="GO:0008829">
    <property type="term" value="F:dCTP deaminase activity"/>
    <property type="evidence" value="ECO:0007669"/>
    <property type="project" value="InterPro"/>
</dbReference>
<dbReference type="Proteomes" id="UP000266934">
    <property type="component" value="Chromosome"/>
</dbReference>
<dbReference type="CDD" id="cd07557">
    <property type="entry name" value="trimeric_dUTPase"/>
    <property type="match status" value="1"/>
</dbReference>
<evidence type="ECO:0000256" key="3">
    <source>
        <dbReference type="SAM" id="MobiDB-lite"/>
    </source>
</evidence>
<evidence type="ECO:0000313" key="4">
    <source>
        <dbReference type="EMBL" id="BBF92650.1"/>
    </source>
</evidence>